<feature type="domain" description="DNA2/NAM7 helicase-like C-terminal" evidence="7">
    <location>
        <begin position="451"/>
        <end position="653"/>
    </location>
</feature>
<evidence type="ECO:0000256" key="4">
    <source>
        <dbReference type="ARBA" id="ARBA00022806"/>
    </source>
</evidence>
<organism evidence="8 9">
    <name type="scientific">Colletotrichum higginsianum (strain IMI 349063)</name>
    <name type="common">Crucifer anthracnose fungus</name>
    <dbReference type="NCBI Taxonomy" id="759273"/>
    <lineage>
        <taxon>Eukaryota</taxon>
        <taxon>Fungi</taxon>
        <taxon>Dikarya</taxon>
        <taxon>Ascomycota</taxon>
        <taxon>Pezizomycotina</taxon>
        <taxon>Sordariomycetes</taxon>
        <taxon>Hypocreomycetidae</taxon>
        <taxon>Glomerellales</taxon>
        <taxon>Glomerellaceae</taxon>
        <taxon>Colletotrichum</taxon>
        <taxon>Colletotrichum destructivum species complex</taxon>
    </lineage>
</organism>
<dbReference type="EMBL" id="LTAN01000009">
    <property type="protein sequence ID" value="OBR03818.1"/>
    <property type="molecule type" value="Genomic_DNA"/>
</dbReference>
<dbReference type="InterPro" id="IPR027417">
    <property type="entry name" value="P-loop_NTPase"/>
</dbReference>
<dbReference type="InterPro" id="IPR047187">
    <property type="entry name" value="SF1_C_Upf1"/>
</dbReference>
<evidence type="ECO:0000259" key="6">
    <source>
        <dbReference type="Pfam" id="PF13086"/>
    </source>
</evidence>
<gene>
    <name evidence="8" type="ORF">CH63R_12945</name>
</gene>
<comment type="similarity">
    <text evidence="1">Belongs to the DNA2/NAM7 helicase family.</text>
</comment>
<dbReference type="GeneID" id="28872026"/>
<accession>A0A1B7XVP9</accession>
<dbReference type="SUPFAM" id="SSF52540">
    <property type="entry name" value="P-loop containing nucleoside triphosphate hydrolases"/>
    <property type="match status" value="1"/>
</dbReference>
<dbReference type="InterPro" id="IPR041677">
    <property type="entry name" value="DNA2/NAM7_AAA_11"/>
</dbReference>
<dbReference type="RefSeq" id="XP_018152336.1">
    <property type="nucleotide sequence ID" value="XM_018307919.1"/>
</dbReference>
<name>A0A1B7XVP9_COLHI</name>
<reference evidence="9" key="1">
    <citation type="journal article" date="2017" name="BMC Genomics">
        <title>Gapless genome assembly of Colletotrichum higginsianum reveals chromosome structure and association of transposable elements with secondary metabolite gene clusters.</title>
        <authorList>
            <person name="Dallery J.-F."/>
            <person name="Lapalu N."/>
            <person name="Zampounis A."/>
            <person name="Pigne S."/>
            <person name="Luyten I."/>
            <person name="Amselem J."/>
            <person name="Wittenberg A.H.J."/>
            <person name="Zhou S."/>
            <person name="de Queiroz M.V."/>
            <person name="Robin G.P."/>
            <person name="Auger A."/>
            <person name="Hainaut M."/>
            <person name="Henrissat B."/>
            <person name="Kim K.-T."/>
            <person name="Lee Y.-H."/>
            <person name="Lespinet O."/>
            <person name="Schwartz D.C."/>
            <person name="Thon M.R."/>
            <person name="O'Connell R.J."/>
        </authorList>
    </citation>
    <scope>NUCLEOTIDE SEQUENCE [LARGE SCALE GENOMIC DNA]</scope>
    <source>
        <strain evidence="9">IMI 349063</strain>
    </source>
</reference>
<feature type="domain" description="DNA2/NAM7 helicase helicase" evidence="6">
    <location>
        <begin position="157"/>
        <end position="422"/>
    </location>
</feature>
<dbReference type="Pfam" id="PF13087">
    <property type="entry name" value="AAA_12"/>
    <property type="match status" value="1"/>
</dbReference>
<dbReference type="Gene3D" id="3.40.50.300">
    <property type="entry name" value="P-loop containing nucleotide triphosphate hydrolases"/>
    <property type="match status" value="2"/>
</dbReference>
<dbReference type="VEuPathDB" id="FungiDB:CH63R_12945"/>
<evidence type="ECO:0000256" key="1">
    <source>
        <dbReference type="ARBA" id="ARBA00007913"/>
    </source>
</evidence>
<dbReference type="GO" id="GO:0005524">
    <property type="term" value="F:ATP binding"/>
    <property type="evidence" value="ECO:0007669"/>
    <property type="project" value="UniProtKB-KW"/>
</dbReference>
<dbReference type="PANTHER" id="PTHR43788">
    <property type="entry name" value="DNA2/NAM7 HELICASE FAMILY MEMBER"/>
    <property type="match status" value="1"/>
</dbReference>
<dbReference type="KEGG" id="chig:CH63R_12945"/>
<dbReference type="Proteomes" id="UP000092177">
    <property type="component" value="Chromosome 9"/>
</dbReference>
<dbReference type="AlphaFoldDB" id="A0A1B7XVP9"/>
<proteinExistence type="inferred from homology"/>
<dbReference type="CDD" id="cd18808">
    <property type="entry name" value="SF1_C_Upf1"/>
    <property type="match status" value="1"/>
</dbReference>
<sequence length="740" mass="82222">MDEVERKVNSACLFLPGANPTNSSAWSHTVGNNSSNTRYIEDPVAQQLTEDAVPIDQPANKQPAKRGSIAVLLQQRMELHRALMRGTGFYDCKNRSCASSVLTESLSTFAFNNCAPVHPLPFVNFLDFKDEEYATALVSEALPADQERFRAYMTHRPLGLGIITAGPGFGKTTALAAATLMMGAKCGKVLCSGPSNVSVDNFAERIDRTSHTVTARFNKGRPDGDPSRRRRQLVVRGYRAQDEFRAFLHLVKDPSESDTSFLSRGWSITPWKLRYSAAYWLLIVMRSPASFLQGQDLDADDSKALHELRHHIELRADLKKLRALVTGETALDKYATLSQEEAKKLSSLLCSIVSRADFLCTTPARTERDKLFKWWKENSARAIAVDEAANMNRADLACVWGNTLLPCFLGGDPKQLPPTVMSDFESDTLGNLYNRFKRDGRVSPIEYFQATGFPIYRLLTQLRMANGLYDWIAAIIYPDVPLQYGPSCGVQNPAFENGHKLEAYIREKYPDVAPPPADKLWPVFIHCGGSRVFTDTMTGSKRSRDQVKVALNFALDFVKIKKVDPSRITILSPYAANVELINRLLKGPCFSDVLQSIPCASTIDGYQGQENDIVLIVIGTTFPRPGCGFTADPQRLNVMLTRQRCGLVIVGDINVPGLRYPEDPVFAYVQPRKGNKGKRLNSVGKGVKERVMVANENGGMSYVSVTQMRDFYSRLNINSRVARVVACENDKVEGETVEAS</sequence>
<evidence type="ECO:0000259" key="7">
    <source>
        <dbReference type="Pfam" id="PF13087"/>
    </source>
</evidence>
<keyword evidence="5" id="KW-0067">ATP-binding</keyword>
<comment type="caution">
    <text evidence="8">The sequence shown here is derived from an EMBL/GenBank/DDBJ whole genome shotgun (WGS) entry which is preliminary data.</text>
</comment>
<dbReference type="InterPro" id="IPR041679">
    <property type="entry name" value="DNA2/NAM7-like_C"/>
</dbReference>
<dbReference type="OrthoDB" id="4835297at2759"/>
<dbReference type="PANTHER" id="PTHR43788:SF8">
    <property type="entry name" value="DNA-BINDING PROTEIN SMUBP-2"/>
    <property type="match status" value="1"/>
</dbReference>
<dbReference type="GO" id="GO:0016787">
    <property type="term" value="F:hydrolase activity"/>
    <property type="evidence" value="ECO:0007669"/>
    <property type="project" value="UniProtKB-KW"/>
</dbReference>
<evidence type="ECO:0000313" key="9">
    <source>
        <dbReference type="Proteomes" id="UP000092177"/>
    </source>
</evidence>
<protein>
    <submittedName>
        <fullName evidence="8">DNA helicase</fullName>
    </submittedName>
</protein>
<keyword evidence="9" id="KW-1185">Reference proteome</keyword>
<keyword evidence="3" id="KW-0378">Hydrolase</keyword>
<dbReference type="GO" id="GO:0043139">
    <property type="term" value="F:5'-3' DNA helicase activity"/>
    <property type="evidence" value="ECO:0007669"/>
    <property type="project" value="TreeGrafter"/>
</dbReference>
<evidence type="ECO:0000313" key="8">
    <source>
        <dbReference type="EMBL" id="OBR03818.1"/>
    </source>
</evidence>
<dbReference type="Pfam" id="PF13086">
    <property type="entry name" value="AAA_11"/>
    <property type="match status" value="1"/>
</dbReference>
<evidence type="ECO:0000256" key="2">
    <source>
        <dbReference type="ARBA" id="ARBA00022741"/>
    </source>
</evidence>
<evidence type="ECO:0000256" key="5">
    <source>
        <dbReference type="ARBA" id="ARBA00022840"/>
    </source>
</evidence>
<keyword evidence="4 8" id="KW-0347">Helicase</keyword>
<evidence type="ECO:0000256" key="3">
    <source>
        <dbReference type="ARBA" id="ARBA00022801"/>
    </source>
</evidence>
<keyword evidence="2" id="KW-0547">Nucleotide-binding</keyword>
<dbReference type="InterPro" id="IPR050534">
    <property type="entry name" value="Coronavir_polyprotein_1ab"/>
</dbReference>